<feature type="compositionally biased region" description="Low complexity" evidence="3">
    <location>
        <begin position="8"/>
        <end position="20"/>
    </location>
</feature>
<evidence type="ECO:0000313" key="4">
    <source>
        <dbReference type="EMBL" id="MBP1934045.1"/>
    </source>
</evidence>
<protein>
    <submittedName>
        <fullName evidence="4">NAD(P)-dependent dehydrogenase (Short-subunit alcohol dehydrogenase family)</fullName>
    </submittedName>
</protein>
<dbReference type="PROSITE" id="PS00061">
    <property type="entry name" value="ADH_SHORT"/>
    <property type="match status" value="1"/>
</dbReference>
<dbReference type="NCBIfam" id="NF005214">
    <property type="entry name" value="PRK06701.1"/>
    <property type="match status" value="1"/>
</dbReference>
<dbReference type="InterPro" id="IPR020904">
    <property type="entry name" value="Sc_DH/Rdtase_CS"/>
</dbReference>
<evidence type="ECO:0000256" key="2">
    <source>
        <dbReference type="ARBA" id="ARBA00023002"/>
    </source>
</evidence>
<evidence type="ECO:0000313" key="5">
    <source>
        <dbReference type="Proteomes" id="UP001519343"/>
    </source>
</evidence>
<comment type="similarity">
    <text evidence="1">Belongs to the short-chain dehydrogenases/reductases (SDR) family.</text>
</comment>
<sequence>MSKELNYPSSQPPQHQFQQPGLEYEMNPLPISEDRDYKGSGKLKGKVALITGGDSGIGRAVAIAYAKEGANVAISYLSEHQDAEETKRRVEETGQKCLLIPGDIGDEAFCTKIAQQVVQTFSGLDILVNNAAEQHPQPGIEYITSVQLERTFRTNIFAMFYLTKAALPYLKPGSSIVNTASITAYKGNEQLIDYSSTKGAVVTFTRSLSQSIVNKGIRVNAVAPGPIWTPLIPSTFTAEQVAVFGTDTPMKRAGQPEELAAGYVFLACDDSSYMTGQMLHINGGTIVNG</sequence>
<reference evidence="4 5" key="1">
    <citation type="submission" date="2021-03" db="EMBL/GenBank/DDBJ databases">
        <title>Genomic Encyclopedia of Type Strains, Phase IV (KMG-IV): sequencing the most valuable type-strain genomes for metagenomic binning, comparative biology and taxonomic classification.</title>
        <authorList>
            <person name="Goeker M."/>
        </authorList>
    </citation>
    <scope>NUCLEOTIDE SEQUENCE [LARGE SCALE GENOMIC DNA]</scope>
    <source>
        <strain evidence="4 5">DSM 24738</strain>
    </source>
</reference>
<evidence type="ECO:0000256" key="1">
    <source>
        <dbReference type="ARBA" id="ARBA00006484"/>
    </source>
</evidence>
<dbReference type="PANTHER" id="PTHR48107">
    <property type="entry name" value="NADPH-DEPENDENT ALDEHYDE REDUCTASE-LIKE PROTEIN, CHLOROPLASTIC-RELATED"/>
    <property type="match status" value="1"/>
</dbReference>
<dbReference type="EMBL" id="JAGGKT010000016">
    <property type="protein sequence ID" value="MBP1934045.1"/>
    <property type="molecule type" value="Genomic_DNA"/>
</dbReference>
<dbReference type="PRINTS" id="PR00080">
    <property type="entry name" value="SDRFAMILY"/>
</dbReference>
<keyword evidence="5" id="KW-1185">Reference proteome</keyword>
<dbReference type="Proteomes" id="UP001519343">
    <property type="component" value="Unassembled WGS sequence"/>
</dbReference>
<evidence type="ECO:0000256" key="3">
    <source>
        <dbReference type="SAM" id="MobiDB-lite"/>
    </source>
</evidence>
<dbReference type="Gene3D" id="3.40.50.720">
    <property type="entry name" value="NAD(P)-binding Rossmann-like Domain"/>
    <property type="match status" value="1"/>
</dbReference>
<dbReference type="SUPFAM" id="SSF51735">
    <property type="entry name" value="NAD(P)-binding Rossmann-fold domains"/>
    <property type="match status" value="1"/>
</dbReference>
<accession>A0ABS4GW08</accession>
<dbReference type="InterPro" id="IPR036291">
    <property type="entry name" value="NAD(P)-bd_dom_sf"/>
</dbReference>
<proteinExistence type="inferred from homology"/>
<organism evidence="4 5">
    <name type="scientific">Ammoniphilus resinae</name>
    <dbReference type="NCBI Taxonomy" id="861532"/>
    <lineage>
        <taxon>Bacteria</taxon>
        <taxon>Bacillati</taxon>
        <taxon>Bacillota</taxon>
        <taxon>Bacilli</taxon>
        <taxon>Bacillales</taxon>
        <taxon>Paenibacillaceae</taxon>
        <taxon>Aneurinibacillus group</taxon>
        <taxon>Ammoniphilus</taxon>
    </lineage>
</organism>
<dbReference type="PRINTS" id="PR00081">
    <property type="entry name" value="GDHRDH"/>
</dbReference>
<dbReference type="PANTHER" id="PTHR48107:SF16">
    <property type="entry name" value="NADPH-DEPENDENT ALDEHYDE REDUCTASE 1, CHLOROPLASTIC"/>
    <property type="match status" value="1"/>
</dbReference>
<keyword evidence="2" id="KW-0560">Oxidoreductase</keyword>
<name>A0ABS4GW08_9BACL</name>
<feature type="region of interest" description="Disordered" evidence="3">
    <location>
        <begin position="1"/>
        <end position="25"/>
    </location>
</feature>
<comment type="caution">
    <text evidence="4">The sequence shown here is derived from an EMBL/GenBank/DDBJ whole genome shotgun (WGS) entry which is preliminary data.</text>
</comment>
<dbReference type="CDD" id="cd05355">
    <property type="entry name" value="SDR_c1"/>
    <property type="match status" value="1"/>
</dbReference>
<dbReference type="RefSeq" id="WP_209812056.1">
    <property type="nucleotide sequence ID" value="NZ_JAGGKT010000016.1"/>
</dbReference>
<dbReference type="Pfam" id="PF13561">
    <property type="entry name" value="adh_short_C2"/>
    <property type="match status" value="1"/>
</dbReference>
<gene>
    <name evidence="4" type="ORF">J2Z37_004062</name>
</gene>
<dbReference type="InterPro" id="IPR002347">
    <property type="entry name" value="SDR_fam"/>
</dbReference>